<name>S7R8R2_GLOTA</name>
<dbReference type="Gene3D" id="3.30.559.10">
    <property type="entry name" value="Chloramphenicol acetyltransferase-like domain"/>
    <property type="match status" value="1"/>
</dbReference>
<dbReference type="Gene3D" id="3.30.559.30">
    <property type="entry name" value="Nonribosomal peptide synthetase, condensation domain"/>
    <property type="match status" value="1"/>
</dbReference>
<evidence type="ECO:0000256" key="2">
    <source>
        <dbReference type="ARBA" id="ARBA00022679"/>
    </source>
</evidence>
<sequence length="604" mass="67085">MQRSPWAWQQPPLPANYSVVGQSSPPTPKDRIWYRKLWGLEASFAMCGHVLPGMADIILSCQLTPPDGCPTEIDEALVRTAVRALRFEHPTIAAKFAWPKLEPDTFPVADNARFVYEVPASDEDVEGWLSQVVVTRMDAAEAARGDVDSAVRFVSHDLGRVAYGPQTTLFELHFIPVWQGSSCGVVFRLGHALFDGIGSFQFLDMFNARIAQLLKMPVREEFAWGEEVTRLTGAVPDRARVPWSPDKIDDDKVMLDKLQEALVIQKSLRGLDVPSPLGPPSSTGVVLRTMSPDSLGRLSAAARNRGCTVFSVLLSANILSLLRLRPPSDPNNSDIAIYPSAVDLRARNLRDGASPRGVSNTIGFHVYIVRNLRRFVHDRSKTDASGETRTLLDDLWTLGREVRKQVDEQRRYMDRIGFWGNELMEVLGHFTAAARARDKQPEERIANLSPLPNLSSLGIVDGHLSPSHKVSDTSVLTISSPRFSSRIPYNPSVIMHPYTWQGTLYVPFSFPEGYMCSNESQGTGVDAQVLNFTDEFMKILKSASEDGAMCSSDQMSGKPLARIWRKVSRWAGHVRRSSAPLASDVPKHSRSGSSRRTFRLSFVA</sequence>
<reference evidence="3 4" key="1">
    <citation type="journal article" date="2012" name="Science">
        <title>The Paleozoic origin of enzymatic lignin decomposition reconstructed from 31 fungal genomes.</title>
        <authorList>
            <person name="Floudas D."/>
            <person name="Binder M."/>
            <person name="Riley R."/>
            <person name="Barry K."/>
            <person name="Blanchette R.A."/>
            <person name="Henrissat B."/>
            <person name="Martinez A.T."/>
            <person name="Otillar R."/>
            <person name="Spatafora J.W."/>
            <person name="Yadav J.S."/>
            <person name="Aerts A."/>
            <person name="Benoit I."/>
            <person name="Boyd A."/>
            <person name="Carlson A."/>
            <person name="Copeland A."/>
            <person name="Coutinho P.M."/>
            <person name="de Vries R.P."/>
            <person name="Ferreira P."/>
            <person name="Findley K."/>
            <person name="Foster B."/>
            <person name="Gaskell J."/>
            <person name="Glotzer D."/>
            <person name="Gorecki P."/>
            <person name="Heitman J."/>
            <person name="Hesse C."/>
            <person name="Hori C."/>
            <person name="Igarashi K."/>
            <person name="Jurgens J.A."/>
            <person name="Kallen N."/>
            <person name="Kersten P."/>
            <person name="Kohler A."/>
            <person name="Kuees U."/>
            <person name="Kumar T.K.A."/>
            <person name="Kuo A."/>
            <person name="LaButti K."/>
            <person name="Larrondo L.F."/>
            <person name="Lindquist E."/>
            <person name="Ling A."/>
            <person name="Lombard V."/>
            <person name="Lucas S."/>
            <person name="Lundell T."/>
            <person name="Martin R."/>
            <person name="McLaughlin D.J."/>
            <person name="Morgenstern I."/>
            <person name="Morin E."/>
            <person name="Murat C."/>
            <person name="Nagy L.G."/>
            <person name="Nolan M."/>
            <person name="Ohm R.A."/>
            <person name="Patyshakuliyeva A."/>
            <person name="Rokas A."/>
            <person name="Ruiz-Duenas F.J."/>
            <person name="Sabat G."/>
            <person name="Salamov A."/>
            <person name="Samejima M."/>
            <person name="Schmutz J."/>
            <person name="Slot J.C."/>
            <person name="St John F."/>
            <person name="Stenlid J."/>
            <person name="Sun H."/>
            <person name="Sun S."/>
            <person name="Syed K."/>
            <person name="Tsang A."/>
            <person name="Wiebenga A."/>
            <person name="Young D."/>
            <person name="Pisabarro A."/>
            <person name="Eastwood D.C."/>
            <person name="Martin F."/>
            <person name="Cullen D."/>
            <person name="Grigoriev I.V."/>
            <person name="Hibbett D.S."/>
        </authorList>
    </citation>
    <scope>NUCLEOTIDE SEQUENCE [LARGE SCALE GENOMIC DNA]</scope>
    <source>
        <strain evidence="3 4">ATCC 11539</strain>
    </source>
</reference>
<gene>
    <name evidence="3" type="ORF">GLOTRDRAFT_133812</name>
</gene>
<dbReference type="PANTHER" id="PTHR42034:SF1">
    <property type="entry name" value="CONDENSATION DOMAIN-CONTAINING PROTEIN"/>
    <property type="match status" value="1"/>
</dbReference>
<dbReference type="RefSeq" id="XP_007870961.1">
    <property type="nucleotide sequence ID" value="XM_007872770.1"/>
</dbReference>
<dbReference type="InterPro" id="IPR023213">
    <property type="entry name" value="CAT-like_dom_sf"/>
</dbReference>
<evidence type="ECO:0000256" key="1">
    <source>
        <dbReference type="ARBA" id="ARBA00006439"/>
    </source>
</evidence>
<dbReference type="Proteomes" id="UP000030669">
    <property type="component" value="Unassembled WGS sequence"/>
</dbReference>
<dbReference type="OrthoDB" id="3235423at2759"/>
<dbReference type="HOGENOM" id="CLU_452008_0_0_1"/>
<dbReference type="GO" id="GO:0016407">
    <property type="term" value="F:acetyltransferase activity"/>
    <property type="evidence" value="ECO:0007669"/>
    <property type="project" value="InterPro"/>
</dbReference>
<keyword evidence="4" id="KW-1185">Reference proteome</keyword>
<dbReference type="PANTHER" id="PTHR42034">
    <property type="entry name" value="CHROMOSOME 7, WHOLE GENOME SHOTGUN SEQUENCE-RELATED"/>
    <property type="match status" value="1"/>
</dbReference>
<dbReference type="OMA" id="QTGHTIF"/>
<organism evidence="3 4">
    <name type="scientific">Gloeophyllum trabeum (strain ATCC 11539 / FP-39264 / Madison 617)</name>
    <name type="common">Brown rot fungus</name>
    <dbReference type="NCBI Taxonomy" id="670483"/>
    <lineage>
        <taxon>Eukaryota</taxon>
        <taxon>Fungi</taxon>
        <taxon>Dikarya</taxon>
        <taxon>Basidiomycota</taxon>
        <taxon>Agaricomycotina</taxon>
        <taxon>Agaricomycetes</taxon>
        <taxon>Gloeophyllales</taxon>
        <taxon>Gloeophyllaceae</taxon>
        <taxon>Gloeophyllum</taxon>
    </lineage>
</organism>
<proteinExistence type="inferred from homology"/>
<evidence type="ECO:0000313" key="3">
    <source>
        <dbReference type="EMBL" id="EPQ50710.1"/>
    </source>
</evidence>
<keyword evidence="2" id="KW-0808">Transferase</keyword>
<dbReference type="Pfam" id="PF07428">
    <property type="entry name" value="Tri3"/>
    <property type="match status" value="1"/>
</dbReference>
<dbReference type="KEGG" id="gtr:GLOTRDRAFT_133812"/>
<dbReference type="EMBL" id="KB469314">
    <property type="protein sequence ID" value="EPQ50710.1"/>
    <property type="molecule type" value="Genomic_DNA"/>
</dbReference>
<comment type="similarity">
    <text evidence="1">Belongs to the trichothecene O-acetyltransferase family.</text>
</comment>
<evidence type="ECO:0008006" key="5">
    <source>
        <dbReference type="Google" id="ProtNLM"/>
    </source>
</evidence>
<protein>
    <recommendedName>
        <fullName evidence="5">CoA-dependent acyltransferase</fullName>
    </recommendedName>
</protein>
<dbReference type="InterPro" id="IPR009992">
    <property type="entry name" value="Tri3/Sat12/Sat16/Mac1"/>
</dbReference>
<dbReference type="GeneID" id="19302807"/>
<dbReference type="eggNOG" id="ENOG502SYZR">
    <property type="taxonomic scope" value="Eukaryota"/>
</dbReference>
<dbReference type="SUPFAM" id="SSF52777">
    <property type="entry name" value="CoA-dependent acyltransferases"/>
    <property type="match status" value="1"/>
</dbReference>
<dbReference type="GO" id="GO:0043386">
    <property type="term" value="P:mycotoxin biosynthetic process"/>
    <property type="evidence" value="ECO:0007669"/>
    <property type="project" value="InterPro"/>
</dbReference>
<dbReference type="AlphaFoldDB" id="S7R8R2"/>
<accession>S7R8R2</accession>
<evidence type="ECO:0000313" key="4">
    <source>
        <dbReference type="Proteomes" id="UP000030669"/>
    </source>
</evidence>